<evidence type="ECO:0000313" key="6">
    <source>
        <dbReference type="Proteomes" id="UP000460221"/>
    </source>
</evidence>
<protein>
    <submittedName>
        <fullName evidence="5">Acyl-CoA dehydrogenase</fullName>
    </submittedName>
</protein>
<dbReference type="InterPro" id="IPR009075">
    <property type="entry name" value="AcylCo_DH/oxidase_C"/>
</dbReference>
<dbReference type="EMBL" id="WLYK01000009">
    <property type="protein sequence ID" value="MTD16317.1"/>
    <property type="molecule type" value="Genomic_DNA"/>
</dbReference>
<dbReference type="Pfam" id="PF00441">
    <property type="entry name" value="Acyl-CoA_dh_1"/>
    <property type="match status" value="1"/>
</dbReference>
<evidence type="ECO:0000256" key="3">
    <source>
        <dbReference type="ARBA" id="ARBA00023002"/>
    </source>
</evidence>
<evidence type="ECO:0000256" key="2">
    <source>
        <dbReference type="ARBA" id="ARBA00022827"/>
    </source>
</evidence>
<comment type="caution">
    <text evidence="5">The sequence shown here is derived from an EMBL/GenBank/DDBJ whole genome shotgun (WGS) entry which is preliminary data.</text>
</comment>
<keyword evidence="6" id="KW-1185">Reference proteome</keyword>
<dbReference type="SUPFAM" id="SSF47203">
    <property type="entry name" value="Acyl-CoA dehydrogenase C-terminal domain-like"/>
    <property type="match status" value="1"/>
</dbReference>
<keyword evidence="3" id="KW-0560">Oxidoreductase</keyword>
<dbReference type="PANTHER" id="PTHR43884:SF20">
    <property type="entry name" value="ACYL-COA DEHYDROGENASE FADE28"/>
    <property type="match status" value="1"/>
</dbReference>
<evidence type="ECO:0000259" key="4">
    <source>
        <dbReference type="Pfam" id="PF00441"/>
    </source>
</evidence>
<dbReference type="InterPro" id="IPR036250">
    <property type="entry name" value="AcylCo_DH-like_C"/>
</dbReference>
<gene>
    <name evidence="5" type="ORF">GIS00_20460</name>
</gene>
<evidence type="ECO:0000256" key="1">
    <source>
        <dbReference type="ARBA" id="ARBA00022630"/>
    </source>
</evidence>
<feature type="domain" description="Acyl-CoA dehydrogenase/oxidase C-terminal" evidence="4">
    <location>
        <begin position="169"/>
        <end position="301"/>
    </location>
</feature>
<name>A0A7K1FQ94_9ACTN</name>
<dbReference type="RefSeq" id="WP_154770329.1">
    <property type="nucleotide sequence ID" value="NZ_WLYK01000009.1"/>
</dbReference>
<organism evidence="5 6">
    <name type="scientific">Nakamurella alba</name>
    <dbReference type="NCBI Taxonomy" id="2665158"/>
    <lineage>
        <taxon>Bacteria</taxon>
        <taxon>Bacillati</taxon>
        <taxon>Actinomycetota</taxon>
        <taxon>Actinomycetes</taxon>
        <taxon>Nakamurellales</taxon>
        <taxon>Nakamurellaceae</taxon>
        <taxon>Nakamurella</taxon>
    </lineage>
</organism>
<keyword evidence="1" id="KW-0285">Flavoprotein</keyword>
<dbReference type="AlphaFoldDB" id="A0A7K1FQ94"/>
<dbReference type="Proteomes" id="UP000460221">
    <property type="component" value="Unassembled WGS sequence"/>
</dbReference>
<accession>A0A7K1FQ94</accession>
<reference evidence="5 6" key="1">
    <citation type="submission" date="2019-11" db="EMBL/GenBank/DDBJ databases">
        <authorList>
            <person name="Jiang L.-Q."/>
        </authorList>
    </citation>
    <scope>NUCLEOTIDE SEQUENCE [LARGE SCALE GENOMIC DNA]</scope>
    <source>
        <strain evidence="5 6">YIM 132087</strain>
    </source>
</reference>
<dbReference type="Gene3D" id="1.20.140.10">
    <property type="entry name" value="Butyryl-CoA Dehydrogenase, subunit A, domain 3"/>
    <property type="match status" value="1"/>
</dbReference>
<proteinExistence type="predicted"/>
<dbReference type="PANTHER" id="PTHR43884">
    <property type="entry name" value="ACYL-COA DEHYDROGENASE"/>
    <property type="match status" value="1"/>
</dbReference>
<dbReference type="GO" id="GO:0003995">
    <property type="term" value="F:acyl-CoA dehydrogenase activity"/>
    <property type="evidence" value="ECO:0007669"/>
    <property type="project" value="TreeGrafter"/>
</dbReference>
<keyword evidence="2" id="KW-0274">FAD</keyword>
<evidence type="ECO:0000313" key="5">
    <source>
        <dbReference type="EMBL" id="MTD16317.1"/>
    </source>
</evidence>
<sequence>MNGNMSAEALEFGEVTAGALEALGGLDLLRAAVRAPAGRIGPIDEALAGLGVWDLRPGSDEAETEAAAAVCRAAGWVALPYPVAERLAGNGTRALTPLPGTGAAFAAHVDVPLGWTGVRLDGTTASVTPTTEVLGGPLGAFVHAVGVGADGDPDPAAAALLVTLQSWWLLGLLDRALSDTRRYTGEREQFGHLLQHFQTVGFRLADMTVAVNGLEELAKYTLWSQSRSPARSRSGSAPAVRLADALALRVAALEAADVVLRGAHQLHGAMGFCDETDVSWLSRASQAVRRLPEGQSQTVRRLTVLATSIGLDGPFSDFDAA</sequence>